<evidence type="ECO:0000313" key="2">
    <source>
        <dbReference type="EMBL" id="KAK3084371.1"/>
    </source>
</evidence>
<keyword evidence="3" id="KW-1185">Reference proteome</keyword>
<gene>
    <name evidence="2" type="ORF">FSP39_012393</name>
</gene>
<evidence type="ECO:0000313" key="3">
    <source>
        <dbReference type="Proteomes" id="UP001186944"/>
    </source>
</evidence>
<comment type="caution">
    <text evidence="2">The sequence shown here is derived from an EMBL/GenBank/DDBJ whole genome shotgun (WGS) entry which is preliminary data.</text>
</comment>
<accession>A0AA88XK34</accession>
<dbReference type="Proteomes" id="UP001186944">
    <property type="component" value="Unassembled WGS sequence"/>
</dbReference>
<feature type="region of interest" description="Disordered" evidence="1">
    <location>
        <begin position="64"/>
        <end position="89"/>
    </location>
</feature>
<evidence type="ECO:0000256" key="1">
    <source>
        <dbReference type="SAM" id="MobiDB-lite"/>
    </source>
</evidence>
<dbReference type="EMBL" id="VSWD01000013">
    <property type="protein sequence ID" value="KAK3084371.1"/>
    <property type="molecule type" value="Genomic_DNA"/>
</dbReference>
<sequence>MSDEHEERRQIFLNITEIQLHTIQSLFNHREWDFDSSVIFNNWSNEQIDQTAAVDEEIRVSYTDIPESGDQSQGEGGDGGDSGQREDRIPEVNDAGCGHCFCNPCVTTNRQSWMGNGALPHARNSAIRKKKYKKFWTMMSRRNAWNHSLHLQKKANMLNWNAIDSERIVWTLREVMPDCVLTVVRELYPNPPGQLYMGRKWI</sequence>
<reference evidence="2" key="1">
    <citation type="submission" date="2019-08" db="EMBL/GenBank/DDBJ databases">
        <title>The improved chromosome-level genome for the pearl oyster Pinctada fucata martensii using PacBio sequencing and Hi-C.</title>
        <authorList>
            <person name="Zheng Z."/>
        </authorList>
    </citation>
    <scope>NUCLEOTIDE SEQUENCE</scope>
    <source>
        <strain evidence="2">ZZ-2019</strain>
        <tissue evidence="2">Adductor muscle</tissue>
    </source>
</reference>
<protein>
    <submittedName>
        <fullName evidence="2">Uncharacterized protein</fullName>
    </submittedName>
</protein>
<organism evidence="2 3">
    <name type="scientific">Pinctada imbricata</name>
    <name type="common">Atlantic pearl-oyster</name>
    <name type="synonym">Pinctada martensii</name>
    <dbReference type="NCBI Taxonomy" id="66713"/>
    <lineage>
        <taxon>Eukaryota</taxon>
        <taxon>Metazoa</taxon>
        <taxon>Spiralia</taxon>
        <taxon>Lophotrochozoa</taxon>
        <taxon>Mollusca</taxon>
        <taxon>Bivalvia</taxon>
        <taxon>Autobranchia</taxon>
        <taxon>Pteriomorphia</taxon>
        <taxon>Pterioida</taxon>
        <taxon>Pterioidea</taxon>
        <taxon>Pteriidae</taxon>
        <taxon>Pinctada</taxon>
    </lineage>
</organism>
<dbReference type="AlphaFoldDB" id="A0AA88XK34"/>
<proteinExistence type="predicted"/>
<name>A0AA88XK34_PINIB</name>